<evidence type="ECO:0000256" key="4">
    <source>
        <dbReference type="SAM" id="MobiDB-lite"/>
    </source>
</evidence>
<dbReference type="GO" id="GO:0008270">
    <property type="term" value="F:zinc ion binding"/>
    <property type="evidence" value="ECO:0007669"/>
    <property type="project" value="UniProtKB-KW"/>
</dbReference>
<organism evidence="6 7">
    <name type="scientific">Prunus yedoensis var. nudiflora</name>
    <dbReference type="NCBI Taxonomy" id="2094558"/>
    <lineage>
        <taxon>Eukaryota</taxon>
        <taxon>Viridiplantae</taxon>
        <taxon>Streptophyta</taxon>
        <taxon>Embryophyta</taxon>
        <taxon>Tracheophyta</taxon>
        <taxon>Spermatophyta</taxon>
        <taxon>Magnoliopsida</taxon>
        <taxon>eudicotyledons</taxon>
        <taxon>Gunneridae</taxon>
        <taxon>Pentapetalae</taxon>
        <taxon>rosids</taxon>
        <taxon>fabids</taxon>
        <taxon>Rosales</taxon>
        <taxon>Rosaceae</taxon>
        <taxon>Amygdaloideae</taxon>
        <taxon>Amygdaleae</taxon>
        <taxon>Prunus</taxon>
    </lineage>
</organism>
<keyword evidence="2" id="KW-0863">Zinc-finger</keyword>
<feature type="compositionally biased region" description="Basic and acidic residues" evidence="4">
    <location>
        <begin position="17"/>
        <end position="31"/>
    </location>
</feature>
<dbReference type="InterPro" id="IPR055198">
    <property type="entry name" value="NSD_PHD"/>
</dbReference>
<evidence type="ECO:0000259" key="5">
    <source>
        <dbReference type="SMART" id="SM00249"/>
    </source>
</evidence>
<dbReference type="STRING" id="2094558.A0A314YEX5"/>
<dbReference type="InterPro" id="IPR058939">
    <property type="entry name" value="Mtase_EDM2"/>
</dbReference>
<dbReference type="InterPro" id="IPR013083">
    <property type="entry name" value="Znf_RING/FYVE/PHD"/>
</dbReference>
<dbReference type="Proteomes" id="UP000250321">
    <property type="component" value="Unassembled WGS sequence"/>
</dbReference>
<evidence type="ECO:0000313" key="6">
    <source>
        <dbReference type="EMBL" id="PQQ03539.1"/>
    </source>
</evidence>
<evidence type="ECO:0000256" key="3">
    <source>
        <dbReference type="ARBA" id="ARBA00022833"/>
    </source>
</evidence>
<evidence type="ECO:0000313" key="7">
    <source>
        <dbReference type="Proteomes" id="UP000250321"/>
    </source>
</evidence>
<evidence type="ECO:0000256" key="1">
    <source>
        <dbReference type="ARBA" id="ARBA00022723"/>
    </source>
</evidence>
<protein>
    <submittedName>
        <fullName evidence="6">Protein ENHANCED DOWNY MILDEW 2</fullName>
    </submittedName>
</protein>
<dbReference type="PANTHER" id="PTHR46235:SF3">
    <property type="entry name" value="PHD FINGER-CONTAINING PROTEIN DDB_G0268158"/>
    <property type="match status" value="1"/>
</dbReference>
<feature type="domain" description="Zinc finger PHD-type" evidence="5">
    <location>
        <begin position="192"/>
        <end position="243"/>
    </location>
</feature>
<dbReference type="OrthoDB" id="21264at2759"/>
<reference evidence="6 7" key="1">
    <citation type="submission" date="2018-02" db="EMBL/GenBank/DDBJ databases">
        <title>Draft genome of wild Prunus yedoensis var. nudiflora.</title>
        <authorList>
            <person name="Baek S."/>
            <person name="Kim J.-H."/>
            <person name="Choi K."/>
            <person name="Kim G.-B."/>
            <person name="Cho A."/>
            <person name="Jang H."/>
            <person name="Shin C.-H."/>
            <person name="Yu H.-J."/>
            <person name="Mun J.-H."/>
        </authorList>
    </citation>
    <scope>NUCLEOTIDE SEQUENCE [LARGE SCALE GENOMIC DNA]</scope>
    <source>
        <strain evidence="7">cv. Jeju island</strain>
        <tissue evidence="6">Leaf</tissue>
    </source>
</reference>
<feature type="region of interest" description="Disordered" evidence="4">
    <location>
        <begin position="290"/>
        <end position="330"/>
    </location>
</feature>
<dbReference type="SMART" id="SM00249">
    <property type="entry name" value="PHD"/>
    <property type="match status" value="3"/>
</dbReference>
<accession>A0A314YEX5</accession>
<proteinExistence type="predicted"/>
<feature type="domain" description="Zinc finger PHD-type" evidence="5">
    <location>
        <begin position="65"/>
        <end position="120"/>
    </location>
</feature>
<dbReference type="InterPro" id="IPR001965">
    <property type="entry name" value="Znf_PHD"/>
</dbReference>
<feature type="domain" description="Zinc finger PHD-type" evidence="5">
    <location>
        <begin position="125"/>
        <end position="191"/>
    </location>
</feature>
<keyword evidence="1" id="KW-0479">Metal-binding</keyword>
<keyword evidence="3" id="KW-0862">Zinc</keyword>
<dbReference type="Pfam" id="PF26055">
    <property type="entry name" value="Mtase_EDM2"/>
    <property type="match status" value="1"/>
</dbReference>
<name>A0A314YEX5_PRUYE</name>
<feature type="region of interest" description="Disordered" evidence="4">
    <location>
        <begin position="1"/>
        <end position="31"/>
    </location>
</feature>
<dbReference type="Gene3D" id="3.30.40.10">
    <property type="entry name" value="Zinc/RING finger domain, C3HC4 (zinc finger)"/>
    <property type="match status" value="2"/>
</dbReference>
<evidence type="ECO:0000256" key="2">
    <source>
        <dbReference type="ARBA" id="ARBA00022771"/>
    </source>
</evidence>
<keyword evidence="7" id="KW-1185">Reference proteome</keyword>
<sequence length="689" mass="78622">MMKKTKRRGELGMNSLREFHRSRDEAKSKDIQATEKPGFIVDHMEDYGIEVEDESNDDDDLFDSVCAFCDNGGKLLCCEGRCLRSFHATKRHGKDTRCESLGFTQDEVDVMPIFFCKNCEYKQHQCFACGKLGSSDKSSVAEVFRCVSATCGQFYHPHCIAQLIYQDNRVTAEELEKKISMGESFTCPIHKCCVCKQGENKKDPELRFAVCRRCPKSYHRKCLPRDHLKFPDVNEKKTGLEEKKKKRAAESVLDREKSVIKKRNLPSEEFYSGKTAHTISKQKLKSPCAVEVGGSRTTEKVPSGLDISRRVKGSEQVKSGKQGKPDGERNSAVVNLASKKLSSTPPSLDVATKRRLLALMKDAVSSITLEEVKRKHKVPSTHALSSRNAVERNITLGKVEGSIEAVRTALRKLEEGCSTEDLEAVCAPAMINQIYKWKNKLRVYLAPFLHGMRYTSFGRHFTKVEKLEEIADRLHWYVKNGDTIVDFCCGANDFSIIMKKKLEETGKKCFYKNYDFIQPKNDFNFEKRDWMTVQPGELRTGSRLIMGLNPPFGVKAALANKFIDKALEFNPRILILIVPPETQRLNEKNSHYNLIWEDEQFLSGKSFYLPGSVDQNDKQMEQWNVRPPPLYLWSRPDWSADNKAIAREHGHISASPPGFHENIAKSTSLHHFPNSRRFHHNIPKFTNNF</sequence>
<dbReference type="EMBL" id="PJQY01001326">
    <property type="protein sequence ID" value="PQQ03539.1"/>
    <property type="molecule type" value="Genomic_DNA"/>
</dbReference>
<comment type="caution">
    <text evidence="6">The sequence shown here is derived from an EMBL/GenBank/DDBJ whole genome shotgun (WGS) entry which is preliminary data.</text>
</comment>
<gene>
    <name evidence="6" type="ORF">Pyn_19638</name>
</gene>
<dbReference type="AlphaFoldDB" id="A0A314YEX5"/>
<dbReference type="CDD" id="cd15565">
    <property type="entry name" value="PHD2_NSD"/>
    <property type="match status" value="1"/>
</dbReference>
<dbReference type="PANTHER" id="PTHR46235">
    <property type="entry name" value="PHD FINGER-CONTAINING PROTEIN DDB_G0268158"/>
    <property type="match status" value="1"/>
</dbReference>
<dbReference type="Pfam" id="PF22908">
    <property type="entry name" value="PHD_NSD"/>
    <property type="match status" value="1"/>
</dbReference>